<dbReference type="AlphaFoldDB" id="A0A364LFT5"/>
<accession>A0A364LFT5</accession>
<comment type="caution">
    <text evidence="2">The sequence shown here is derived from an EMBL/GenBank/DDBJ whole genome shotgun (WGS) entry which is preliminary data.</text>
</comment>
<proteinExistence type="predicted"/>
<name>A0A364LFT5_9GAMM</name>
<protein>
    <submittedName>
        <fullName evidence="2">Uncharacterized protein</fullName>
    </submittedName>
</protein>
<feature type="compositionally biased region" description="Polar residues" evidence="1">
    <location>
        <begin position="68"/>
        <end position="80"/>
    </location>
</feature>
<feature type="region of interest" description="Disordered" evidence="1">
    <location>
        <begin position="60"/>
        <end position="80"/>
    </location>
</feature>
<organism evidence="2 3">
    <name type="scientific">Legionella quinlivanii</name>
    <dbReference type="NCBI Taxonomy" id="45073"/>
    <lineage>
        <taxon>Bacteria</taxon>
        <taxon>Pseudomonadati</taxon>
        <taxon>Pseudomonadota</taxon>
        <taxon>Gammaproteobacteria</taxon>
        <taxon>Legionellales</taxon>
        <taxon>Legionellaceae</taxon>
        <taxon>Legionella</taxon>
    </lineage>
</organism>
<dbReference type="EMBL" id="MVJN01000013">
    <property type="protein sequence ID" value="RAP34939.1"/>
    <property type="molecule type" value="Genomic_DNA"/>
</dbReference>
<sequence>MTYLNYKDHKAGRLHREMGTNQIEQTEYNPATGLPMIGALDSMSNSMGSSASDRDNYWNHDYHRHSTLDSSSYDSFGNRY</sequence>
<dbReference type="Proteomes" id="UP000249458">
    <property type="component" value="Unassembled WGS sequence"/>
</dbReference>
<evidence type="ECO:0000313" key="3">
    <source>
        <dbReference type="Proteomes" id="UP000249458"/>
    </source>
</evidence>
<evidence type="ECO:0000313" key="2">
    <source>
        <dbReference type="EMBL" id="RAP34939.1"/>
    </source>
</evidence>
<evidence type="ECO:0000256" key="1">
    <source>
        <dbReference type="SAM" id="MobiDB-lite"/>
    </source>
</evidence>
<gene>
    <name evidence="2" type="ORF">B1207_14535</name>
</gene>
<reference evidence="2 3" key="1">
    <citation type="submission" date="2017-02" db="EMBL/GenBank/DDBJ databases">
        <title>Legionella quilivanii strain from human: case report and whole genome sequencing analysis.</title>
        <authorList>
            <person name="Lalancette C."/>
            <person name="Leduc J.-M."/>
            <person name="Levesque S."/>
            <person name="Fournier E."/>
            <person name="Saoud J."/>
            <person name="Faucher S.P."/>
            <person name="Bernard K."/>
            <person name="Martineau C."/>
            <person name="Longtin J."/>
        </authorList>
    </citation>
    <scope>NUCLEOTIDE SEQUENCE [LARGE SCALE GENOMIC DNA]</scope>
    <source>
        <strain evidence="2 3">ID143958</strain>
    </source>
</reference>